<evidence type="ECO:0000313" key="1">
    <source>
        <dbReference type="EMBL" id="JAH26053.1"/>
    </source>
</evidence>
<protein>
    <submittedName>
        <fullName evidence="1">Uncharacterized protein</fullName>
    </submittedName>
</protein>
<accession>A0A0E9RCI0</accession>
<name>A0A0E9RCI0_ANGAN</name>
<dbReference type="AlphaFoldDB" id="A0A0E9RCI0"/>
<proteinExistence type="predicted"/>
<sequence length="52" mass="5927">MFCICCAITSLWKRASTNKQVIANKVCAYTLTHKNTGLLCFFFPAGWLNLFH</sequence>
<reference evidence="1" key="2">
    <citation type="journal article" date="2015" name="Fish Shellfish Immunol.">
        <title>Early steps in the European eel (Anguilla anguilla)-Vibrio vulnificus interaction in the gills: Role of the RtxA13 toxin.</title>
        <authorList>
            <person name="Callol A."/>
            <person name="Pajuelo D."/>
            <person name="Ebbesson L."/>
            <person name="Teles M."/>
            <person name="MacKenzie S."/>
            <person name="Amaro C."/>
        </authorList>
    </citation>
    <scope>NUCLEOTIDE SEQUENCE</scope>
</reference>
<dbReference type="EMBL" id="GBXM01082524">
    <property type="protein sequence ID" value="JAH26053.1"/>
    <property type="molecule type" value="Transcribed_RNA"/>
</dbReference>
<reference evidence="1" key="1">
    <citation type="submission" date="2014-11" db="EMBL/GenBank/DDBJ databases">
        <authorList>
            <person name="Amaro Gonzalez C."/>
        </authorList>
    </citation>
    <scope>NUCLEOTIDE SEQUENCE</scope>
</reference>
<organism evidence="1">
    <name type="scientific">Anguilla anguilla</name>
    <name type="common">European freshwater eel</name>
    <name type="synonym">Muraena anguilla</name>
    <dbReference type="NCBI Taxonomy" id="7936"/>
    <lineage>
        <taxon>Eukaryota</taxon>
        <taxon>Metazoa</taxon>
        <taxon>Chordata</taxon>
        <taxon>Craniata</taxon>
        <taxon>Vertebrata</taxon>
        <taxon>Euteleostomi</taxon>
        <taxon>Actinopterygii</taxon>
        <taxon>Neopterygii</taxon>
        <taxon>Teleostei</taxon>
        <taxon>Anguilliformes</taxon>
        <taxon>Anguillidae</taxon>
        <taxon>Anguilla</taxon>
    </lineage>
</organism>